<dbReference type="PANTHER" id="PTHR24223">
    <property type="entry name" value="ATP-BINDING CASSETTE SUB-FAMILY C"/>
    <property type="match status" value="1"/>
</dbReference>
<evidence type="ECO:0000256" key="2">
    <source>
        <dbReference type="ARBA" id="ARBA00022448"/>
    </source>
</evidence>
<keyword evidence="7 13" id="KW-0067">ATP-binding</keyword>
<dbReference type="Proteomes" id="UP000243579">
    <property type="component" value="Unassembled WGS sequence"/>
</dbReference>
<dbReference type="CDD" id="cd03250">
    <property type="entry name" value="ABCC_MRP_domain1"/>
    <property type="match status" value="1"/>
</dbReference>
<dbReference type="CDD" id="cd18603">
    <property type="entry name" value="ABC_6TM_MRP1_2_3_6_D2_like"/>
    <property type="match status" value="1"/>
</dbReference>
<dbReference type="FunFam" id="3.40.50.300:FF:000997">
    <property type="entry name" value="Multidrug resistance-associated protein 1"/>
    <property type="match status" value="1"/>
</dbReference>
<evidence type="ECO:0000256" key="10">
    <source>
        <dbReference type="SAM" id="Phobius"/>
    </source>
</evidence>
<dbReference type="Gene3D" id="1.20.1560.10">
    <property type="entry name" value="ABC transporter type 1, transmembrane domain"/>
    <property type="match status" value="2"/>
</dbReference>
<dbReference type="PANTHER" id="PTHR24223:SF443">
    <property type="entry name" value="MULTIDRUG-RESISTANCE LIKE PROTEIN 1, ISOFORM I"/>
    <property type="match status" value="1"/>
</dbReference>
<accession>A0A1V9ZP76</accession>
<feature type="domain" description="ABC transporter" evidence="11">
    <location>
        <begin position="408"/>
        <end position="629"/>
    </location>
</feature>
<dbReference type="PROSITE" id="PS00211">
    <property type="entry name" value="ABC_TRANSPORTER_1"/>
    <property type="match status" value="2"/>
</dbReference>
<feature type="transmembrane region" description="Helical" evidence="10">
    <location>
        <begin position="744"/>
        <end position="768"/>
    </location>
</feature>
<dbReference type="InterPro" id="IPR027417">
    <property type="entry name" value="P-loop_NTPase"/>
</dbReference>
<dbReference type="InterPro" id="IPR011527">
    <property type="entry name" value="ABC1_TM_dom"/>
</dbReference>
<dbReference type="GO" id="GO:0000323">
    <property type="term" value="C:lytic vacuole"/>
    <property type="evidence" value="ECO:0007669"/>
    <property type="project" value="UniProtKB-ARBA"/>
</dbReference>
<dbReference type="GO" id="GO:0005774">
    <property type="term" value="C:vacuolar membrane"/>
    <property type="evidence" value="ECO:0007669"/>
    <property type="project" value="UniProtKB-SubCell"/>
</dbReference>
<gene>
    <name evidence="13" type="ORF">ACHHYP_04423</name>
</gene>
<dbReference type="OrthoDB" id="6500128at2759"/>
<evidence type="ECO:0000256" key="9">
    <source>
        <dbReference type="ARBA" id="ARBA00023136"/>
    </source>
</evidence>
<comment type="caution">
    <text evidence="13">The sequence shown here is derived from an EMBL/GenBank/DDBJ whole genome shotgun (WGS) entry which is preliminary data.</text>
</comment>
<feature type="transmembrane region" description="Helical" evidence="10">
    <location>
        <begin position="229"/>
        <end position="254"/>
    </location>
</feature>
<keyword evidence="5" id="KW-0677">Repeat</keyword>
<dbReference type="GO" id="GO:0016887">
    <property type="term" value="F:ATP hydrolysis activity"/>
    <property type="evidence" value="ECO:0007669"/>
    <property type="project" value="InterPro"/>
</dbReference>
<dbReference type="InterPro" id="IPR017871">
    <property type="entry name" value="ABC_transporter-like_CS"/>
</dbReference>
<dbReference type="GO" id="GO:0140359">
    <property type="term" value="F:ABC-type transporter activity"/>
    <property type="evidence" value="ECO:0007669"/>
    <property type="project" value="InterPro"/>
</dbReference>
<dbReference type="InterPro" id="IPR036640">
    <property type="entry name" value="ABC1_TM_sf"/>
</dbReference>
<evidence type="ECO:0000313" key="14">
    <source>
        <dbReference type="Proteomes" id="UP000243579"/>
    </source>
</evidence>
<dbReference type="InterPro" id="IPR003593">
    <property type="entry name" value="AAA+_ATPase"/>
</dbReference>
<dbReference type="STRING" id="1202772.A0A1V9ZP76"/>
<dbReference type="SMART" id="SM00382">
    <property type="entry name" value="AAA"/>
    <property type="match status" value="2"/>
</dbReference>
<evidence type="ECO:0000256" key="1">
    <source>
        <dbReference type="ARBA" id="ARBA00004128"/>
    </source>
</evidence>
<comment type="subcellular location">
    <subcellularLocation>
        <location evidence="1">Vacuole membrane</location>
        <topology evidence="1">Multi-pass membrane protein</topology>
    </subcellularLocation>
</comment>
<evidence type="ECO:0000256" key="5">
    <source>
        <dbReference type="ARBA" id="ARBA00022737"/>
    </source>
</evidence>
<dbReference type="InterPro" id="IPR044746">
    <property type="entry name" value="ABCC_6TM_D1"/>
</dbReference>
<dbReference type="Pfam" id="PF00005">
    <property type="entry name" value="ABC_tran"/>
    <property type="match status" value="2"/>
</dbReference>
<feature type="domain" description="ABC transmembrane type-1" evidence="12">
    <location>
        <begin position="97"/>
        <end position="378"/>
    </location>
</feature>
<feature type="transmembrane region" description="Helical" evidence="10">
    <location>
        <begin position="349"/>
        <end position="377"/>
    </location>
</feature>
<sequence length="1256" mass="135767">MVMSESQPLLGAARPALGAGPPDKSGCLASVFFAWMNPLLALGNERPLEMEDLYQLSPSLRADAASARFQACWALELARPRPSLARALFRAFGRRFVAAGFLRLIRDVLQFVGPVVIHRVIAYLSTPSAPEAEGWACVAAIFLAGNLQAFCFRNYMYFVFETGLLVKSAIVTAVYQKALRLSASARGIRSTGEITNLVAIDAQRLQDLLADLHAIWYGPCLIAAACTGLYYQIGPACLAALAVIVVAIPVSLAISRRMRALQKALMAVKDQRIKVCYEVLAGIKVIKLQTWEHQFIARVQRFRQDELAKLKAYILTRAASNSIFNGVPALVTVATFTTYVLWLRGVMDVQTALTCLSLFAIMRYPLFVLPSVLNAIVEASVSLQRLEGFLLDTERTVVGRGKLTTVGIAVDGACFAWAPPAVALGPVSVAVLDEGLVAVVGPVGSGKSTFLAGLLGDVQCVAGTVALRGTVAYVSQQPFIQNATVRDNICFGLPYEYGRYTAALRVACLDDDLRALPGGDLTEIGEKGINLSGGQRTRVALARAVYQDADVYLLDDILAAVDSHVGAAIFDNCIRGTLGHKLVVLVTNSLQCLPACDRILVVNDGVVAENGAYAELMANPSSALRGLMQGYEPPAATSGDECVDDIISDDEFGTTPGHQLLRVPSSEVLEKARHLMTDEDRSTGDVAWSVYGVWVRACGGACVIGSILSLFVVAQGANIAATFWLNLWASHDATVSESTRATFIYVFVGLNLGYVLLIFLRVLFLYLAGLRGSSALFQGVLYQVLRAPMTFFDTTPLGRIVNRLSKDVYAADEDIPATYGNVLITLIGVGATLATIVVVTPWFVVALAPLAYGYYASQRYFIKTSRELQRLESISRSPMYALIAETLDGLPTIRAYGVQAAFIAHQEQLLDRNQRAYYLNFSANCWLGLRLEFAGSVIASAATLCAVAAHSPTSTAFAGLAGVSLSYAFSVTPSLNMSVRYLSQLQTQMVSIERLHAYATMPTEPPLRIAHGHTNWPCSGEITLHNVDLRYRPGLPRVLRQLTATIRPKEKVGVVGRTGAGKSSLVVALMRLVDIQGGTITLDGVNTASIGLHDLREHISIIPQDPVLFSGSVRFNLDPFEAHSDAEVWSAVKRAQLSSVTSLDATVDERGANFSVGERQLLCIARALLKQSRIILMDEATASIDPSTDRLIQHAIRDVFADCTCLTIAHRLNTIMDSDRILVMDRGAAVEFDTPAALLKVKHGIFAALVTRSQRS</sequence>
<feature type="domain" description="ABC transmembrane type-1" evidence="12">
    <location>
        <begin position="707"/>
        <end position="987"/>
    </location>
</feature>
<keyword evidence="14" id="KW-1185">Reference proteome</keyword>
<dbReference type="EMBL" id="JNBR01000041">
    <property type="protein sequence ID" value="OQR99794.1"/>
    <property type="molecule type" value="Genomic_DNA"/>
</dbReference>
<keyword evidence="8 10" id="KW-1133">Transmembrane helix</keyword>
<dbReference type="Gene3D" id="3.40.50.300">
    <property type="entry name" value="P-loop containing nucleotide triphosphate hydrolases"/>
    <property type="match status" value="2"/>
</dbReference>
<feature type="transmembrane region" description="Helical" evidence="10">
    <location>
        <begin position="822"/>
        <end position="855"/>
    </location>
</feature>
<dbReference type="CDD" id="cd18579">
    <property type="entry name" value="ABC_6TM_ABCC_D1"/>
    <property type="match status" value="1"/>
</dbReference>
<name>A0A1V9ZP76_ACHHY</name>
<evidence type="ECO:0000259" key="12">
    <source>
        <dbReference type="PROSITE" id="PS50929"/>
    </source>
</evidence>
<dbReference type="FunFam" id="1.20.1560.10:FF:000063">
    <property type="entry name" value="Multidrug resistance protein ABC transporter"/>
    <property type="match status" value="1"/>
</dbReference>
<organism evidence="13 14">
    <name type="scientific">Achlya hypogyna</name>
    <name type="common">Oomycete</name>
    <name type="synonym">Protoachlya hypogyna</name>
    <dbReference type="NCBI Taxonomy" id="1202772"/>
    <lineage>
        <taxon>Eukaryota</taxon>
        <taxon>Sar</taxon>
        <taxon>Stramenopiles</taxon>
        <taxon>Oomycota</taxon>
        <taxon>Saprolegniomycetes</taxon>
        <taxon>Saprolegniales</taxon>
        <taxon>Achlyaceae</taxon>
        <taxon>Achlya</taxon>
    </lineage>
</organism>
<reference evidence="13 14" key="1">
    <citation type="journal article" date="2014" name="Genome Biol. Evol.">
        <title>The secreted proteins of Achlya hypogyna and Thraustotheca clavata identify the ancestral oomycete secretome and reveal gene acquisitions by horizontal gene transfer.</title>
        <authorList>
            <person name="Misner I."/>
            <person name="Blouin N."/>
            <person name="Leonard G."/>
            <person name="Richards T.A."/>
            <person name="Lane C.E."/>
        </authorList>
    </citation>
    <scope>NUCLEOTIDE SEQUENCE [LARGE SCALE GENOMIC DNA]</scope>
    <source>
        <strain evidence="13 14">ATCC 48635</strain>
    </source>
</reference>
<keyword evidence="6" id="KW-0547">Nucleotide-binding</keyword>
<dbReference type="PROSITE" id="PS50893">
    <property type="entry name" value="ABC_TRANSPORTER_2"/>
    <property type="match status" value="2"/>
</dbReference>
<protein>
    <submittedName>
        <fullName evidence="13">ATP-binding Cassette (ABC) Superfamily</fullName>
    </submittedName>
</protein>
<evidence type="ECO:0000256" key="8">
    <source>
        <dbReference type="ARBA" id="ARBA00022989"/>
    </source>
</evidence>
<evidence type="ECO:0000256" key="7">
    <source>
        <dbReference type="ARBA" id="ARBA00022840"/>
    </source>
</evidence>
<evidence type="ECO:0000313" key="13">
    <source>
        <dbReference type="EMBL" id="OQR99794.1"/>
    </source>
</evidence>
<feature type="transmembrane region" description="Helical" evidence="10">
    <location>
        <begin position="701"/>
        <end position="724"/>
    </location>
</feature>
<evidence type="ECO:0000256" key="3">
    <source>
        <dbReference type="ARBA" id="ARBA00022554"/>
    </source>
</evidence>
<keyword evidence="9 10" id="KW-0472">Membrane</keyword>
<evidence type="ECO:0000256" key="4">
    <source>
        <dbReference type="ARBA" id="ARBA00022692"/>
    </source>
</evidence>
<dbReference type="CDD" id="cd03244">
    <property type="entry name" value="ABCC_MRP_domain2"/>
    <property type="match status" value="1"/>
</dbReference>
<dbReference type="Pfam" id="PF00664">
    <property type="entry name" value="ABC_membrane"/>
    <property type="match status" value="2"/>
</dbReference>
<keyword evidence="2" id="KW-0813">Transport</keyword>
<dbReference type="SUPFAM" id="SSF90123">
    <property type="entry name" value="ABC transporter transmembrane region"/>
    <property type="match status" value="2"/>
</dbReference>
<evidence type="ECO:0000256" key="6">
    <source>
        <dbReference type="ARBA" id="ARBA00022741"/>
    </source>
</evidence>
<evidence type="ECO:0000259" key="11">
    <source>
        <dbReference type="PROSITE" id="PS50893"/>
    </source>
</evidence>
<dbReference type="SUPFAM" id="SSF52540">
    <property type="entry name" value="P-loop containing nucleoside triphosphate hydrolases"/>
    <property type="match status" value="2"/>
</dbReference>
<proteinExistence type="predicted"/>
<dbReference type="FunFam" id="1.20.1560.10:FF:000020">
    <property type="entry name" value="ABC metal ion transporter"/>
    <property type="match status" value="1"/>
</dbReference>
<dbReference type="InterPro" id="IPR050173">
    <property type="entry name" value="ABC_transporter_C-like"/>
</dbReference>
<dbReference type="PROSITE" id="PS50929">
    <property type="entry name" value="ABC_TM1F"/>
    <property type="match status" value="2"/>
</dbReference>
<dbReference type="AlphaFoldDB" id="A0A1V9ZP76"/>
<dbReference type="InterPro" id="IPR003439">
    <property type="entry name" value="ABC_transporter-like_ATP-bd"/>
</dbReference>
<feature type="domain" description="ABC transporter" evidence="11">
    <location>
        <begin position="1024"/>
        <end position="1251"/>
    </location>
</feature>
<dbReference type="GO" id="GO:0005524">
    <property type="term" value="F:ATP binding"/>
    <property type="evidence" value="ECO:0007669"/>
    <property type="project" value="UniProtKB-KW"/>
</dbReference>
<feature type="transmembrane region" description="Helical" evidence="10">
    <location>
        <begin position="323"/>
        <end position="343"/>
    </location>
</feature>
<dbReference type="FunFam" id="3.40.50.300:FF:000163">
    <property type="entry name" value="Multidrug resistance-associated protein member 4"/>
    <property type="match status" value="1"/>
</dbReference>
<keyword evidence="3" id="KW-0926">Vacuole</keyword>
<keyword evidence="4 10" id="KW-0812">Transmembrane</keyword>